<dbReference type="InterPro" id="IPR011676">
    <property type="entry name" value="DUF1618"/>
</dbReference>
<evidence type="ECO:0000313" key="3">
    <source>
        <dbReference type="Proteomes" id="UP000275267"/>
    </source>
</evidence>
<dbReference type="EMBL" id="PQIB02000018">
    <property type="protein sequence ID" value="RLM55112.1"/>
    <property type="molecule type" value="Genomic_DNA"/>
</dbReference>
<keyword evidence="3" id="KW-1185">Reference proteome</keyword>
<evidence type="ECO:0000313" key="2">
    <source>
        <dbReference type="EMBL" id="RLM55112.1"/>
    </source>
</evidence>
<accession>A0A3L6PC34</accession>
<sequence>MTRWSFKSKDVKRWLDQEKSTTKRAWLARDWESACQAGNVTASVLERTENLPREAKSQSRVAPFTILPSQSPLNIILNHPQIRRGEATTKSEITNPSLSPLHYPCVLPRCPSPQCLVPKEAEAERPVPISVALREPPRVTVLDVSPSVRRDDPRPIRSDKLPYLVATGPGVLLVCFSVDEVPIVTDDLILVRNFVSPGDPLRQPTTGSPDLVPRRTGHSMPVSYNVRSVGLTSALFGGYLIAELQVTRSSDRAKLLRLFSLDDRWFPKGSLFSRDDQWNWTETDLPCPLPIRDGTKREWCPSGVVDHGKKLWWFDLSWGLISCDPNAVEPVLRLRFHYLPPGRFLAEAKPFIHTIRCVSVSNHMLRYVDIARDLDLDGRVAERKVSVWTAIPDPDCGDGDHGIRWFKTYEMGFKEIWNDASYRETQLPAMIPEIVLVHPKHPNVVYFFLRRSLFGVDVPAHRVVGFVMDAHKLVAPGCRRCVLPWDLPASIANGLVEAIVPFQDQCGSSATTPGTSD</sequence>
<protein>
    <recommendedName>
        <fullName evidence="1">DUF1618 domain-containing protein</fullName>
    </recommendedName>
</protein>
<dbReference type="PANTHER" id="PTHR33086">
    <property type="entry name" value="OS05G0468200 PROTEIN-RELATED"/>
    <property type="match status" value="1"/>
</dbReference>
<evidence type="ECO:0000259" key="1">
    <source>
        <dbReference type="Pfam" id="PF07762"/>
    </source>
</evidence>
<dbReference type="PANTHER" id="PTHR33086:SF51">
    <property type="entry name" value="OS06G0307900 PROTEIN"/>
    <property type="match status" value="1"/>
</dbReference>
<comment type="caution">
    <text evidence="2">The sequence shown here is derived from an EMBL/GenBank/DDBJ whole genome shotgun (WGS) entry which is preliminary data.</text>
</comment>
<dbReference type="Pfam" id="PF07762">
    <property type="entry name" value="DUF1618"/>
    <property type="match status" value="1"/>
</dbReference>
<name>A0A3L6PC34_PANMI</name>
<organism evidence="2 3">
    <name type="scientific">Panicum miliaceum</name>
    <name type="common">Proso millet</name>
    <name type="synonym">Broomcorn millet</name>
    <dbReference type="NCBI Taxonomy" id="4540"/>
    <lineage>
        <taxon>Eukaryota</taxon>
        <taxon>Viridiplantae</taxon>
        <taxon>Streptophyta</taxon>
        <taxon>Embryophyta</taxon>
        <taxon>Tracheophyta</taxon>
        <taxon>Spermatophyta</taxon>
        <taxon>Magnoliopsida</taxon>
        <taxon>Liliopsida</taxon>
        <taxon>Poales</taxon>
        <taxon>Poaceae</taxon>
        <taxon>PACMAD clade</taxon>
        <taxon>Panicoideae</taxon>
        <taxon>Panicodae</taxon>
        <taxon>Paniceae</taxon>
        <taxon>Panicinae</taxon>
        <taxon>Panicum</taxon>
        <taxon>Panicum sect. Panicum</taxon>
    </lineage>
</organism>
<dbReference type="STRING" id="4540.A0A3L6PC34"/>
<proteinExistence type="predicted"/>
<dbReference type="AlphaFoldDB" id="A0A3L6PC34"/>
<dbReference type="OrthoDB" id="620973at2759"/>
<feature type="domain" description="DUF1618" evidence="1">
    <location>
        <begin position="313"/>
        <end position="446"/>
    </location>
</feature>
<gene>
    <name evidence="2" type="ORF">C2845_PM10G10180</name>
</gene>
<reference evidence="3" key="1">
    <citation type="journal article" date="2019" name="Nat. Commun.">
        <title>The genome of broomcorn millet.</title>
        <authorList>
            <person name="Zou C."/>
            <person name="Miki D."/>
            <person name="Li D."/>
            <person name="Tang Q."/>
            <person name="Xiao L."/>
            <person name="Rajput S."/>
            <person name="Deng P."/>
            <person name="Jia W."/>
            <person name="Huang R."/>
            <person name="Zhang M."/>
            <person name="Sun Y."/>
            <person name="Hu J."/>
            <person name="Fu X."/>
            <person name="Schnable P.S."/>
            <person name="Li F."/>
            <person name="Zhang H."/>
            <person name="Feng B."/>
            <person name="Zhu X."/>
            <person name="Liu R."/>
            <person name="Schnable J.C."/>
            <person name="Zhu J.-K."/>
            <person name="Zhang H."/>
        </authorList>
    </citation>
    <scope>NUCLEOTIDE SEQUENCE [LARGE SCALE GENOMIC DNA]</scope>
</reference>
<dbReference type="Proteomes" id="UP000275267">
    <property type="component" value="Unassembled WGS sequence"/>
</dbReference>